<dbReference type="AlphaFoldDB" id="A0A951Q7G7"/>
<dbReference type="Proteomes" id="UP000757435">
    <property type="component" value="Unassembled WGS sequence"/>
</dbReference>
<evidence type="ECO:0000256" key="2">
    <source>
        <dbReference type="ARBA" id="ARBA00022723"/>
    </source>
</evidence>
<dbReference type="InterPro" id="IPR017941">
    <property type="entry name" value="Rieske_2Fe-2S"/>
</dbReference>
<keyword evidence="7" id="KW-0223">Dioxygenase</keyword>
<keyword evidence="1" id="KW-0001">2Fe-2S</keyword>
<proteinExistence type="predicted"/>
<name>A0A951Q7G7_9CYAN</name>
<dbReference type="EMBL" id="JAHHHD010000002">
    <property type="protein sequence ID" value="MBW4657551.1"/>
    <property type="molecule type" value="Genomic_DNA"/>
</dbReference>
<evidence type="ECO:0000313" key="7">
    <source>
        <dbReference type="EMBL" id="MBW4657551.1"/>
    </source>
</evidence>
<reference evidence="7" key="1">
    <citation type="submission" date="2021-05" db="EMBL/GenBank/DDBJ databases">
        <authorList>
            <person name="Pietrasiak N."/>
            <person name="Ward R."/>
            <person name="Stajich J.E."/>
            <person name="Kurbessoian T."/>
        </authorList>
    </citation>
    <scope>NUCLEOTIDE SEQUENCE</scope>
    <source>
        <strain evidence="7">UHER 2000/2452</strain>
    </source>
</reference>
<sequence length="337" mass="38538">MNILENMLTNLWYAVEFSAVLAQQPRQITLMGKEFVLYRDSQGKAIALDNRCAHRSAALALGRVEGDCLHCPYHGWQYQADGVCVNIPANQLGMEIPKRARVEPYPVQEQNGFIWLFVGDLPESQRPSLPELPQFAPNFTEWHQSIDEFCWNANYSRVIENNVDVSHPPFIHRKLGQRVNQDATIQLLQVEPVQGGASVTLTAKLAKLKGFWQMLVAQQEEFGSTRRHSFYLPNFTTLELNFGKFKLAFLMAHVPVSETVTVTKSIILRNFFKCRLFDRSTNQFGRKLLREDEAIVKTQVLQAIGTNRELLVASDAMILAYRKLHKEHADKYPTLHP</sequence>
<keyword evidence="2" id="KW-0479">Metal-binding</keyword>
<dbReference type="Pfam" id="PF00355">
    <property type="entry name" value="Rieske"/>
    <property type="match status" value="1"/>
</dbReference>
<dbReference type="GO" id="GO:0051213">
    <property type="term" value="F:dioxygenase activity"/>
    <property type="evidence" value="ECO:0007669"/>
    <property type="project" value="UniProtKB-KW"/>
</dbReference>
<evidence type="ECO:0000256" key="4">
    <source>
        <dbReference type="ARBA" id="ARBA00023004"/>
    </source>
</evidence>
<evidence type="ECO:0000256" key="1">
    <source>
        <dbReference type="ARBA" id="ARBA00022714"/>
    </source>
</evidence>
<keyword evidence="4" id="KW-0408">Iron</keyword>
<organism evidence="7 8">
    <name type="scientific">Drouetiella hepatica Uher 2000/2452</name>
    <dbReference type="NCBI Taxonomy" id="904376"/>
    <lineage>
        <taxon>Bacteria</taxon>
        <taxon>Bacillati</taxon>
        <taxon>Cyanobacteriota</taxon>
        <taxon>Cyanophyceae</taxon>
        <taxon>Oculatellales</taxon>
        <taxon>Oculatellaceae</taxon>
        <taxon>Drouetiella</taxon>
    </lineage>
</organism>
<evidence type="ECO:0000259" key="6">
    <source>
        <dbReference type="PROSITE" id="PS51296"/>
    </source>
</evidence>
<dbReference type="InterPro" id="IPR036922">
    <property type="entry name" value="Rieske_2Fe-2S_sf"/>
</dbReference>
<dbReference type="InterPro" id="IPR050584">
    <property type="entry name" value="Cholesterol_7-desaturase"/>
</dbReference>
<dbReference type="GO" id="GO:0016705">
    <property type="term" value="F:oxidoreductase activity, acting on paired donors, with incorporation or reduction of molecular oxygen"/>
    <property type="evidence" value="ECO:0007669"/>
    <property type="project" value="UniProtKB-ARBA"/>
</dbReference>
<keyword evidence="3" id="KW-0560">Oxidoreductase</keyword>
<evidence type="ECO:0000256" key="3">
    <source>
        <dbReference type="ARBA" id="ARBA00023002"/>
    </source>
</evidence>
<dbReference type="PROSITE" id="PS51296">
    <property type="entry name" value="RIESKE"/>
    <property type="match status" value="1"/>
</dbReference>
<dbReference type="GO" id="GO:0004497">
    <property type="term" value="F:monooxygenase activity"/>
    <property type="evidence" value="ECO:0007669"/>
    <property type="project" value="UniProtKB-ARBA"/>
</dbReference>
<dbReference type="GO" id="GO:0046872">
    <property type="term" value="F:metal ion binding"/>
    <property type="evidence" value="ECO:0007669"/>
    <property type="project" value="UniProtKB-KW"/>
</dbReference>
<dbReference type="PANTHER" id="PTHR21266:SF59">
    <property type="entry name" value="BLR4922 PROTEIN"/>
    <property type="match status" value="1"/>
</dbReference>
<keyword evidence="5" id="KW-0411">Iron-sulfur</keyword>
<dbReference type="SUPFAM" id="SSF55961">
    <property type="entry name" value="Bet v1-like"/>
    <property type="match status" value="1"/>
</dbReference>
<accession>A0A951Q7G7</accession>
<dbReference type="GO" id="GO:0051537">
    <property type="term" value="F:2 iron, 2 sulfur cluster binding"/>
    <property type="evidence" value="ECO:0007669"/>
    <property type="project" value="UniProtKB-KW"/>
</dbReference>
<reference evidence="7" key="2">
    <citation type="journal article" date="2022" name="Microbiol. Resour. Announc.">
        <title>Metagenome Sequencing to Explore Phylogenomics of Terrestrial Cyanobacteria.</title>
        <authorList>
            <person name="Ward R.D."/>
            <person name="Stajich J.E."/>
            <person name="Johansen J.R."/>
            <person name="Huntemann M."/>
            <person name="Clum A."/>
            <person name="Foster B."/>
            <person name="Foster B."/>
            <person name="Roux S."/>
            <person name="Palaniappan K."/>
            <person name="Varghese N."/>
            <person name="Mukherjee S."/>
            <person name="Reddy T.B.K."/>
            <person name="Daum C."/>
            <person name="Copeland A."/>
            <person name="Chen I.A."/>
            <person name="Ivanova N.N."/>
            <person name="Kyrpides N.C."/>
            <person name="Shapiro N."/>
            <person name="Eloe-Fadrosh E.A."/>
            <person name="Pietrasiak N."/>
        </authorList>
    </citation>
    <scope>NUCLEOTIDE SEQUENCE</scope>
    <source>
        <strain evidence="7">UHER 2000/2452</strain>
    </source>
</reference>
<evidence type="ECO:0000313" key="8">
    <source>
        <dbReference type="Proteomes" id="UP000757435"/>
    </source>
</evidence>
<dbReference type="Gene3D" id="3.90.380.10">
    <property type="entry name" value="Naphthalene 1,2-dioxygenase Alpha Subunit, Chain A, domain 1"/>
    <property type="match status" value="1"/>
</dbReference>
<comment type="caution">
    <text evidence="7">The sequence shown here is derived from an EMBL/GenBank/DDBJ whole genome shotgun (WGS) entry which is preliminary data.</text>
</comment>
<gene>
    <name evidence="7" type="ORF">KME15_02660</name>
</gene>
<dbReference type="Pfam" id="PF19112">
    <property type="entry name" value="VanA_C"/>
    <property type="match status" value="1"/>
</dbReference>
<dbReference type="SUPFAM" id="SSF50022">
    <property type="entry name" value="ISP domain"/>
    <property type="match status" value="1"/>
</dbReference>
<protein>
    <submittedName>
        <fullName evidence="7">Aromatic ring-hydroxylating dioxygenase subunit alpha</fullName>
    </submittedName>
</protein>
<evidence type="ECO:0000256" key="5">
    <source>
        <dbReference type="ARBA" id="ARBA00023014"/>
    </source>
</evidence>
<feature type="domain" description="Rieske" evidence="6">
    <location>
        <begin position="12"/>
        <end position="116"/>
    </location>
</feature>
<dbReference type="PANTHER" id="PTHR21266">
    <property type="entry name" value="IRON-SULFUR DOMAIN CONTAINING PROTEIN"/>
    <property type="match status" value="1"/>
</dbReference>
<dbReference type="Gene3D" id="2.102.10.10">
    <property type="entry name" value="Rieske [2Fe-2S] iron-sulphur domain"/>
    <property type="match status" value="1"/>
</dbReference>
<dbReference type="InterPro" id="IPR044043">
    <property type="entry name" value="VanA_C_cat"/>
</dbReference>